<evidence type="ECO:0000313" key="2">
    <source>
        <dbReference type="EMBL" id="QQV92157.1"/>
    </source>
</evidence>
<gene>
    <name evidence="2" type="ORF">vBKpMFBKp24_079</name>
</gene>
<protein>
    <submittedName>
        <fullName evidence="2">Uncharacterized protein</fullName>
    </submittedName>
</protein>
<dbReference type="Proteomes" id="UP000596381">
    <property type="component" value="Segment"/>
</dbReference>
<name>A0A7U0J752_9CAUD</name>
<keyword evidence="3" id="KW-1185">Reference proteome</keyword>
<organism evidence="2 3">
    <name type="scientific">Klebsiella phage vB_KpM_FBKp24</name>
    <dbReference type="NCBI Taxonomy" id="2801834"/>
    <lineage>
        <taxon>Viruses</taxon>
        <taxon>Duplodnaviria</taxon>
        <taxon>Heunggongvirae</taxon>
        <taxon>Uroviricota</taxon>
        <taxon>Caudoviricetes</taxon>
        <taxon>Chimalliviridae</taxon>
        <taxon>Maaswegvirus</taxon>
        <taxon>Maaswegvirus Kp24</taxon>
    </lineage>
</organism>
<proteinExistence type="predicted"/>
<dbReference type="EMBL" id="MW394391">
    <property type="protein sequence ID" value="QQV92157.1"/>
    <property type="molecule type" value="Genomic_DNA"/>
</dbReference>
<evidence type="ECO:0000313" key="3">
    <source>
        <dbReference type="Proteomes" id="UP000596381"/>
    </source>
</evidence>
<accession>A0A7U0J752</accession>
<evidence type="ECO:0000256" key="1">
    <source>
        <dbReference type="SAM" id="MobiDB-lite"/>
    </source>
</evidence>
<feature type="compositionally biased region" description="Polar residues" evidence="1">
    <location>
        <begin position="169"/>
        <end position="178"/>
    </location>
</feature>
<reference evidence="2 3" key="1">
    <citation type="submission" date="2020-12" db="EMBL/GenBank/DDBJ databases">
        <title>Genomic characterization of four novel bacteriophages infecting Klebsiella pneumoniae.</title>
        <authorList>
            <person name="Estrada Bonilla B."/>
            <person name="Costa A.R."/>
            <person name="van Rossum T."/>
            <person name="Hagedoorn S."/>
            <person name="Wallinga H."/>
            <person name="Xiao M."/>
            <person name="Song W."/>
            <person name="Haas P.-J."/>
            <person name="Nobrega F.L."/>
            <person name="Brouns S.J.J."/>
        </authorList>
    </citation>
    <scope>NUCLEOTIDE SEQUENCE [LARGE SCALE GENOMIC DNA]</scope>
</reference>
<feature type="region of interest" description="Disordered" evidence="1">
    <location>
        <begin position="161"/>
        <end position="185"/>
    </location>
</feature>
<sequence length="185" mass="21294">MTEKTPELTKVDLTRDLNDVINYSADMLSKISMKEFETNWAPRFFNTEASVQQQALDDWERLIAFGRNKPVFIYNAEGVINWIFPPILGDFQPKYSGGEHSLFSITMEIKTITNRLRKQGEAMSEKIYASLTLDTIDKEMWQRRLHEIRVHCGYPYPGQTSIEPIPGGASTTTTTSLIQPDEYDY</sequence>